<name>A0A2P4QB46_RHIID</name>
<gene>
    <name evidence="1" type="ORF">GLOIN_2v1839058</name>
</gene>
<protein>
    <submittedName>
        <fullName evidence="1">Uncharacterized protein</fullName>
    </submittedName>
</protein>
<organism evidence="1 2">
    <name type="scientific">Rhizophagus irregularis (strain DAOM 181602 / DAOM 197198 / MUCL 43194)</name>
    <name type="common">Arbuscular mycorrhizal fungus</name>
    <name type="synonym">Glomus intraradices</name>
    <dbReference type="NCBI Taxonomy" id="747089"/>
    <lineage>
        <taxon>Eukaryota</taxon>
        <taxon>Fungi</taxon>
        <taxon>Fungi incertae sedis</taxon>
        <taxon>Mucoromycota</taxon>
        <taxon>Glomeromycotina</taxon>
        <taxon>Glomeromycetes</taxon>
        <taxon>Glomerales</taxon>
        <taxon>Glomeraceae</taxon>
        <taxon>Rhizophagus</taxon>
    </lineage>
</organism>
<reference evidence="1 2" key="1">
    <citation type="journal article" date="2013" name="Proc. Natl. Acad. Sci. U.S.A.">
        <title>Genome of an arbuscular mycorrhizal fungus provides insight into the oldest plant symbiosis.</title>
        <authorList>
            <person name="Tisserant E."/>
            <person name="Malbreil M."/>
            <person name="Kuo A."/>
            <person name="Kohler A."/>
            <person name="Symeonidi A."/>
            <person name="Balestrini R."/>
            <person name="Charron P."/>
            <person name="Duensing N."/>
            <person name="Frei Dit Frey N."/>
            <person name="Gianinazzi-Pearson V."/>
            <person name="Gilbert L.B."/>
            <person name="Handa Y."/>
            <person name="Herr J.R."/>
            <person name="Hijri M."/>
            <person name="Koul R."/>
            <person name="Kawaguchi M."/>
            <person name="Krajinski F."/>
            <person name="Lammers P.J."/>
            <person name="Masclaux F.G."/>
            <person name="Murat C."/>
            <person name="Morin E."/>
            <person name="Ndikumana S."/>
            <person name="Pagni M."/>
            <person name="Petitpierre D."/>
            <person name="Requena N."/>
            <person name="Rosikiewicz P."/>
            <person name="Riley R."/>
            <person name="Saito K."/>
            <person name="San Clemente H."/>
            <person name="Shapiro H."/>
            <person name="van Tuinen D."/>
            <person name="Becard G."/>
            <person name="Bonfante P."/>
            <person name="Paszkowski U."/>
            <person name="Shachar-Hill Y.Y."/>
            <person name="Tuskan G.A."/>
            <person name="Young P.W."/>
            <person name="Sanders I.R."/>
            <person name="Henrissat B."/>
            <person name="Rensing S.A."/>
            <person name="Grigoriev I.V."/>
            <person name="Corradi N."/>
            <person name="Roux C."/>
            <person name="Martin F."/>
        </authorList>
    </citation>
    <scope>NUCLEOTIDE SEQUENCE [LARGE SCALE GENOMIC DNA]</scope>
    <source>
        <strain evidence="1 2">DAOM 197198</strain>
    </source>
</reference>
<evidence type="ECO:0000313" key="1">
    <source>
        <dbReference type="EMBL" id="POG74837.1"/>
    </source>
</evidence>
<accession>A0A2P4QB46</accession>
<sequence>MELEFQMGRKGHLLNIEPGFQTGTEEDVTLINDSRKVEKYNIPDSYRDKSELARSIQAEKRATKKRKGKQTSSLSTIKNKKICPRETVWIFLTLLEIEGSVIADLIHKRGAGRRVICLRRGSKGVWLTLKGTVAKIVKEMVTSKVIGMEFQSKTTF</sequence>
<proteinExistence type="predicted"/>
<evidence type="ECO:0000313" key="2">
    <source>
        <dbReference type="Proteomes" id="UP000018888"/>
    </source>
</evidence>
<keyword evidence="2" id="KW-1185">Reference proteome</keyword>
<dbReference type="Proteomes" id="UP000018888">
    <property type="component" value="Unassembled WGS sequence"/>
</dbReference>
<comment type="caution">
    <text evidence="1">The sequence shown here is derived from an EMBL/GenBank/DDBJ whole genome shotgun (WGS) entry which is preliminary data.</text>
</comment>
<dbReference type="AlphaFoldDB" id="A0A2P4QB46"/>
<feature type="non-terminal residue" evidence="1">
    <location>
        <position position="156"/>
    </location>
</feature>
<reference evidence="1 2" key="2">
    <citation type="journal article" date="2018" name="New Phytol.">
        <title>High intraspecific genome diversity in the model arbuscular mycorrhizal symbiont Rhizophagus irregularis.</title>
        <authorList>
            <person name="Chen E.C.H."/>
            <person name="Morin E."/>
            <person name="Beaudet D."/>
            <person name="Noel J."/>
            <person name="Yildirir G."/>
            <person name="Ndikumana S."/>
            <person name="Charron P."/>
            <person name="St-Onge C."/>
            <person name="Giorgi J."/>
            <person name="Kruger M."/>
            <person name="Marton T."/>
            <person name="Ropars J."/>
            <person name="Grigoriev I.V."/>
            <person name="Hainaut M."/>
            <person name="Henrissat B."/>
            <person name="Roux C."/>
            <person name="Martin F."/>
            <person name="Corradi N."/>
        </authorList>
    </citation>
    <scope>NUCLEOTIDE SEQUENCE [LARGE SCALE GENOMIC DNA]</scope>
    <source>
        <strain evidence="1 2">DAOM 197198</strain>
    </source>
</reference>
<dbReference type="EMBL" id="AUPC02000067">
    <property type="protein sequence ID" value="POG74837.1"/>
    <property type="molecule type" value="Genomic_DNA"/>
</dbReference>